<dbReference type="OrthoDB" id="1882492at2759"/>
<keyword evidence="13" id="KW-1185">Reference proteome</keyword>
<evidence type="ECO:0000256" key="5">
    <source>
        <dbReference type="ARBA" id="ARBA00022729"/>
    </source>
</evidence>
<dbReference type="EMBL" id="NKXS01002970">
    <property type="protein sequence ID" value="PIN11307.1"/>
    <property type="molecule type" value="Genomic_DNA"/>
</dbReference>
<evidence type="ECO:0000256" key="10">
    <source>
        <dbReference type="SAM" id="SignalP"/>
    </source>
</evidence>
<dbReference type="PANTHER" id="PTHR33044">
    <property type="entry name" value="BIFUNCTIONAL INHIBITOR/LIPID-TRANSFER PROTEIN/SEED STORAGE 2S ALBUMIN SUPERFAMILY PROTEIN-RELATED"/>
    <property type="match status" value="1"/>
</dbReference>
<dbReference type="SUPFAM" id="SSF47699">
    <property type="entry name" value="Bifunctional inhibitor/lipid-transfer protein/seed storage 2S albumin"/>
    <property type="match status" value="1"/>
</dbReference>
<evidence type="ECO:0000256" key="3">
    <source>
        <dbReference type="ARBA" id="ARBA00022475"/>
    </source>
</evidence>
<evidence type="ECO:0000313" key="13">
    <source>
        <dbReference type="Proteomes" id="UP000231279"/>
    </source>
</evidence>
<organism evidence="12 13">
    <name type="scientific">Handroanthus impetiginosus</name>
    <dbReference type="NCBI Taxonomy" id="429701"/>
    <lineage>
        <taxon>Eukaryota</taxon>
        <taxon>Viridiplantae</taxon>
        <taxon>Streptophyta</taxon>
        <taxon>Embryophyta</taxon>
        <taxon>Tracheophyta</taxon>
        <taxon>Spermatophyta</taxon>
        <taxon>Magnoliopsida</taxon>
        <taxon>eudicotyledons</taxon>
        <taxon>Gunneridae</taxon>
        <taxon>Pentapetalae</taxon>
        <taxon>asterids</taxon>
        <taxon>lamiids</taxon>
        <taxon>Lamiales</taxon>
        <taxon>Bignoniaceae</taxon>
        <taxon>Crescentiina</taxon>
        <taxon>Tabebuia alliance</taxon>
        <taxon>Handroanthus</taxon>
    </lineage>
</organism>
<evidence type="ECO:0000256" key="9">
    <source>
        <dbReference type="SAM" id="MobiDB-lite"/>
    </source>
</evidence>
<feature type="chain" id="PRO_5013870059" description="Bifunctional inhibitor/plant lipid transfer protein/seed storage helical domain-containing protein" evidence="10">
    <location>
        <begin position="25"/>
        <end position="187"/>
    </location>
</feature>
<evidence type="ECO:0000256" key="6">
    <source>
        <dbReference type="ARBA" id="ARBA00023157"/>
    </source>
</evidence>
<keyword evidence="5 10" id="KW-0732">Signal</keyword>
<evidence type="ECO:0000256" key="1">
    <source>
        <dbReference type="ARBA" id="ARBA00004609"/>
    </source>
</evidence>
<evidence type="ECO:0000259" key="11">
    <source>
        <dbReference type="SMART" id="SM00499"/>
    </source>
</evidence>
<dbReference type="Gene3D" id="1.10.110.10">
    <property type="entry name" value="Plant lipid-transfer and hydrophobic proteins"/>
    <property type="match status" value="1"/>
</dbReference>
<dbReference type="InterPro" id="IPR043325">
    <property type="entry name" value="LTSS"/>
</dbReference>
<feature type="signal peptide" evidence="10">
    <location>
        <begin position="1"/>
        <end position="24"/>
    </location>
</feature>
<keyword evidence="4" id="KW-0336">GPI-anchor</keyword>
<dbReference type="SMART" id="SM00499">
    <property type="entry name" value="AAI"/>
    <property type="match status" value="1"/>
</dbReference>
<dbReference type="AlphaFoldDB" id="A0A2G9H1B2"/>
<reference evidence="13" key="1">
    <citation type="journal article" date="2018" name="Gigascience">
        <title>Genome assembly of the Pink Ipe (Handroanthus impetiginosus, Bignoniaceae), a highly valued, ecologically keystone Neotropical timber forest tree.</title>
        <authorList>
            <person name="Silva-Junior O.B."/>
            <person name="Grattapaglia D."/>
            <person name="Novaes E."/>
            <person name="Collevatti R.G."/>
        </authorList>
    </citation>
    <scope>NUCLEOTIDE SEQUENCE [LARGE SCALE GENOMIC DNA]</scope>
    <source>
        <strain evidence="13">cv. UFG-1</strain>
    </source>
</reference>
<name>A0A2G9H1B2_9LAMI</name>
<evidence type="ECO:0000256" key="2">
    <source>
        <dbReference type="ARBA" id="ARBA00009748"/>
    </source>
</evidence>
<feature type="domain" description="Bifunctional inhibitor/plant lipid transfer protein/seed storage helical" evidence="11">
    <location>
        <begin position="33"/>
        <end position="115"/>
    </location>
</feature>
<evidence type="ECO:0000256" key="7">
    <source>
        <dbReference type="ARBA" id="ARBA00023180"/>
    </source>
</evidence>
<keyword evidence="6" id="KW-1015">Disulfide bond</keyword>
<keyword evidence="3" id="KW-1003">Cell membrane</keyword>
<gene>
    <name evidence="12" type="ORF">CDL12_16088</name>
</gene>
<proteinExistence type="inferred from homology"/>
<dbReference type="CDD" id="cd00010">
    <property type="entry name" value="AAI_LTSS"/>
    <property type="match status" value="1"/>
</dbReference>
<dbReference type="Pfam" id="PF14368">
    <property type="entry name" value="LTP_2"/>
    <property type="match status" value="1"/>
</dbReference>
<evidence type="ECO:0000313" key="12">
    <source>
        <dbReference type="EMBL" id="PIN11307.1"/>
    </source>
</evidence>
<feature type="compositionally biased region" description="Low complexity" evidence="9">
    <location>
        <begin position="138"/>
        <end position="154"/>
    </location>
</feature>
<evidence type="ECO:0000256" key="8">
    <source>
        <dbReference type="ARBA" id="ARBA00023288"/>
    </source>
</evidence>
<comment type="similarity">
    <text evidence="2">Belongs to the plant LTP family.</text>
</comment>
<dbReference type="InterPro" id="IPR016140">
    <property type="entry name" value="Bifunc_inhib/LTP/seed_store"/>
</dbReference>
<dbReference type="InterPro" id="IPR036312">
    <property type="entry name" value="Bifun_inhib/LTP/seed_sf"/>
</dbReference>
<keyword evidence="4" id="KW-0472">Membrane</keyword>
<dbReference type="STRING" id="429701.A0A2G9H1B2"/>
<keyword evidence="8" id="KW-0449">Lipoprotein</keyword>
<dbReference type="GO" id="GO:0005886">
    <property type="term" value="C:plasma membrane"/>
    <property type="evidence" value="ECO:0007669"/>
    <property type="project" value="UniProtKB-SubCell"/>
</dbReference>
<comment type="subcellular location">
    <subcellularLocation>
        <location evidence="1">Cell membrane</location>
        <topology evidence="1">Lipid-anchor</topology>
        <topology evidence="1">GPI-anchor</topology>
    </subcellularLocation>
</comment>
<dbReference type="GO" id="GO:0098552">
    <property type="term" value="C:side of membrane"/>
    <property type="evidence" value="ECO:0007669"/>
    <property type="project" value="UniProtKB-KW"/>
</dbReference>
<dbReference type="Proteomes" id="UP000231279">
    <property type="component" value="Unassembled WGS sequence"/>
</dbReference>
<keyword evidence="7" id="KW-0325">Glycoprotein</keyword>
<feature type="region of interest" description="Disordered" evidence="9">
    <location>
        <begin position="138"/>
        <end position="157"/>
    </location>
</feature>
<protein>
    <recommendedName>
        <fullName evidence="11">Bifunctional inhibitor/plant lipid transfer protein/seed storage helical domain-containing protein</fullName>
    </recommendedName>
</protein>
<comment type="caution">
    <text evidence="12">The sequence shown here is derived from an EMBL/GenBank/DDBJ whole genome shotgun (WGS) entry which is preliminary data.</text>
</comment>
<accession>A0A2G9H1B2</accession>
<evidence type="ECO:0000256" key="4">
    <source>
        <dbReference type="ARBA" id="ARBA00022622"/>
    </source>
</evidence>
<sequence>MEKKTSSWLLATLLCFAALGVISGADNSLAGKCSSVLQKVTPCLAFATAKEAAPSKDCCDSVTDLKDTDPACLCFIIQQIHNGSSEAIKSLGVQESRLLQLQSACRVANASISECPRLLHLAPNSPDAAIFTNASTTATNSTPISTPSTSSPGSDSHGFTHKPRLAGFIVVVVSVFFHTFPVELLPC</sequence>